<evidence type="ECO:0000313" key="2">
    <source>
        <dbReference type="Proteomes" id="UP000239550"/>
    </source>
</evidence>
<dbReference type="Proteomes" id="UP000239550">
    <property type="component" value="Unassembled WGS sequence"/>
</dbReference>
<evidence type="ECO:0000313" key="1">
    <source>
        <dbReference type="EMBL" id="PQQ25500.1"/>
    </source>
</evidence>
<accession>A0A2S8Q0Z1</accession>
<dbReference type="AlphaFoldDB" id="A0A2S8Q0Z1"/>
<organism evidence="1 2">
    <name type="scientific">Photorhabdus hindustanensis</name>
    <dbReference type="NCBI Taxonomy" id="2918802"/>
    <lineage>
        <taxon>Bacteria</taxon>
        <taxon>Pseudomonadati</taxon>
        <taxon>Pseudomonadota</taxon>
        <taxon>Gammaproteobacteria</taxon>
        <taxon>Enterobacterales</taxon>
        <taxon>Morganellaceae</taxon>
        <taxon>Photorhabdus</taxon>
    </lineage>
</organism>
<protein>
    <submittedName>
        <fullName evidence="1">Uncharacterized protein</fullName>
    </submittedName>
</protein>
<name>A0A2S8Q0Z1_9GAMM</name>
<proteinExistence type="predicted"/>
<comment type="caution">
    <text evidence="1">The sequence shown here is derived from an EMBL/GenBank/DDBJ whole genome shotgun (WGS) entry which is preliminary data.</text>
</comment>
<keyword evidence="2" id="KW-1185">Reference proteome</keyword>
<reference evidence="1 2" key="1">
    <citation type="submission" date="2018-02" db="EMBL/GenBank/DDBJ databases">
        <title>Five New Genomes of Indian Photorhabdus Isolates TSA.</title>
        <authorList>
            <person name="Dubay B."/>
            <person name="Somvanshi V.S."/>
        </authorList>
    </citation>
    <scope>NUCLEOTIDE SEQUENCE [LARGE SCALE GENOMIC DNA]</scope>
    <source>
        <strain evidence="1 2">H1</strain>
    </source>
</reference>
<gene>
    <name evidence="1" type="ORF">C6H66_11895</name>
</gene>
<dbReference type="EMBL" id="PUWT01000029">
    <property type="protein sequence ID" value="PQQ25500.1"/>
    <property type="molecule type" value="Genomic_DNA"/>
</dbReference>
<sequence length="76" mass="9100">MGIFPGRKISHVIIYNDGFDIEKSGRYEGYIITEEHLYKVKFRSYSRYYLVSPDGKKSIPLSDEWDKMEDFLKRSR</sequence>